<dbReference type="PROSITE" id="PS50110">
    <property type="entry name" value="RESPONSE_REGULATORY"/>
    <property type="match status" value="1"/>
</dbReference>
<comment type="caution">
    <text evidence="4">The sequence shown here is derived from an EMBL/GenBank/DDBJ whole genome shotgun (WGS) entry which is preliminary data.</text>
</comment>
<sequence length="126" mass="14023">MTNNKEVLTVVVVDDEVMILDVMKSILEAHGLTVFSFTCASEAMAYICENSSSIDAVVTDYKMPGKINGYDIYKLIRAKFPSIACFIASGYIEIEEAEVEEQFLTTKPINFEQFLPALYTACGARK</sequence>
<feature type="domain" description="Response regulatory" evidence="3">
    <location>
        <begin position="9"/>
        <end position="122"/>
    </location>
</feature>
<dbReference type="PANTHER" id="PTHR44591:SF3">
    <property type="entry name" value="RESPONSE REGULATORY DOMAIN-CONTAINING PROTEIN"/>
    <property type="match status" value="1"/>
</dbReference>
<protein>
    <submittedName>
        <fullName evidence="4">Response regulator</fullName>
    </submittedName>
</protein>
<dbReference type="AlphaFoldDB" id="A0A6L9MUM0"/>
<evidence type="ECO:0000259" key="3">
    <source>
        <dbReference type="PROSITE" id="PS50110"/>
    </source>
</evidence>
<dbReference type="PANTHER" id="PTHR44591">
    <property type="entry name" value="STRESS RESPONSE REGULATOR PROTEIN 1"/>
    <property type="match status" value="1"/>
</dbReference>
<dbReference type="Proteomes" id="UP000478837">
    <property type="component" value="Unassembled WGS sequence"/>
</dbReference>
<proteinExistence type="predicted"/>
<evidence type="ECO:0000256" key="1">
    <source>
        <dbReference type="ARBA" id="ARBA00022553"/>
    </source>
</evidence>
<evidence type="ECO:0000313" key="4">
    <source>
        <dbReference type="EMBL" id="NDW21747.1"/>
    </source>
</evidence>
<dbReference type="EMBL" id="JAAAWP010000005">
    <property type="protein sequence ID" value="NDW21747.1"/>
    <property type="molecule type" value="Genomic_DNA"/>
</dbReference>
<keyword evidence="5" id="KW-1185">Reference proteome</keyword>
<dbReference type="InterPro" id="IPR001789">
    <property type="entry name" value="Sig_transdc_resp-reg_receiver"/>
</dbReference>
<dbReference type="Pfam" id="PF00072">
    <property type="entry name" value="Response_reg"/>
    <property type="match status" value="1"/>
</dbReference>
<dbReference type="InterPro" id="IPR011006">
    <property type="entry name" value="CheY-like_superfamily"/>
</dbReference>
<dbReference type="SMART" id="SM00448">
    <property type="entry name" value="REC"/>
    <property type="match status" value="1"/>
</dbReference>
<dbReference type="GO" id="GO:0000160">
    <property type="term" value="P:phosphorelay signal transduction system"/>
    <property type="evidence" value="ECO:0007669"/>
    <property type="project" value="InterPro"/>
</dbReference>
<keyword evidence="1 2" id="KW-0597">Phosphoprotein</keyword>
<reference evidence="4 5" key="1">
    <citation type="submission" date="2020-01" db="EMBL/GenBank/DDBJ databases">
        <title>Genomes of bacteria type strains.</title>
        <authorList>
            <person name="Chen J."/>
            <person name="Zhu S."/>
            <person name="Yang J."/>
        </authorList>
    </citation>
    <scope>NUCLEOTIDE SEQUENCE [LARGE SCALE GENOMIC DNA]</scope>
    <source>
        <strain evidence="4 5">LMG 22958</strain>
    </source>
</reference>
<organism evidence="4 5">
    <name type="scientific">Alteromonas hispanica</name>
    <dbReference type="NCBI Taxonomy" id="315421"/>
    <lineage>
        <taxon>Bacteria</taxon>
        <taxon>Pseudomonadati</taxon>
        <taxon>Pseudomonadota</taxon>
        <taxon>Gammaproteobacteria</taxon>
        <taxon>Alteromonadales</taxon>
        <taxon>Alteromonadaceae</taxon>
        <taxon>Alteromonas/Salinimonas group</taxon>
        <taxon>Alteromonas</taxon>
    </lineage>
</organism>
<evidence type="ECO:0000256" key="2">
    <source>
        <dbReference type="PROSITE-ProRule" id="PRU00169"/>
    </source>
</evidence>
<dbReference type="Gene3D" id="3.40.50.2300">
    <property type="match status" value="1"/>
</dbReference>
<gene>
    <name evidence="4" type="ORF">GTW09_09470</name>
</gene>
<dbReference type="SUPFAM" id="SSF52172">
    <property type="entry name" value="CheY-like"/>
    <property type="match status" value="1"/>
</dbReference>
<feature type="modified residue" description="4-aspartylphosphate" evidence="2">
    <location>
        <position position="60"/>
    </location>
</feature>
<evidence type="ECO:0000313" key="5">
    <source>
        <dbReference type="Proteomes" id="UP000478837"/>
    </source>
</evidence>
<dbReference type="InterPro" id="IPR050595">
    <property type="entry name" value="Bact_response_regulator"/>
</dbReference>
<name>A0A6L9MUM0_9ALTE</name>
<dbReference type="RefSeq" id="WP_163111697.1">
    <property type="nucleotide sequence ID" value="NZ_JAAAWP010000005.1"/>
</dbReference>
<accession>A0A6L9MUM0</accession>